<proteinExistence type="predicted"/>
<protein>
    <submittedName>
        <fullName evidence="1">Uncharacterized protein</fullName>
    </submittedName>
</protein>
<organism evidence="1 2">
    <name type="scientific">Vibrio diazotrophicus</name>
    <dbReference type="NCBI Taxonomy" id="685"/>
    <lineage>
        <taxon>Bacteria</taxon>
        <taxon>Pseudomonadati</taxon>
        <taxon>Pseudomonadota</taxon>
        <taxon>Gammaproteobacteria</taxon>
        <taxon>Vibrionales</taxon>
        <taxon>Vibrionaceae</taxon>
        <taxon>Vibrio</taxon>
    </lineage>
</organism>
<dbReference type="AlphaFoldDB" id="A0A329E3W8"/>
<gene>
    <name evidence="1" type="ORF">DET48_14717</name>
</gene>
<reference evidence="1 2" key="1">
    <citation type="submission" date="2018-06" db="EMBL/GenBank/DDBJ databases">
        <title>Freshwater and sediment microbial communities from various areas in North America, analyzing microbe dynamics in response to fracking.</title>
        <authorList>
            <person name="Lamendella R."/>
        </authorList>
    </citation>
    <scope>NUCLEOTIDE SEQUENCE [LARGE SCALE GENOMIC DNA]</scope>
    <source>
        <strain evidence="1 2">99A</strain>
    </source>
</reference>
<name>A0A329E3W8_VIBDI</name>
<accession>A0A329E3W8</accession>
<dbReference type="Proteomes" id="UP000248729">
    <property type="component" value="Unassembled WGS sequence"/>
</dbReference>
<dbReference type="EMBL" id="QLTR01000047">
    <property type="protein sequence ID" value="RAS55266.1"/>
    <property type="molecule type" value="Genomic_DNA"/>
</dbReference>
<comment type="caution">
    <text evidence="1">The sequence shown here is derived from an EMBL/GenBank/DDBJ whole genome shotgun (WGS) entry which is preliminary data.</text>
</comment>
<dbReference type="RefSeq" id="WP_112404770.1">
    <property type="nucleotide sequence ID" value="NZ_QLTR01000047.1"/>
</dbReference>
<evidence type="ECO:0000313" key="2">
    <source>
        <dbReference type="Proteomes" id="UP000248729"/>
    </source>
</evidence>
<evidence type="ECO:0000313" key="1">
    <source>
        <dbReference type="EMBL" id="RAS55266.1"/>
    </source>
</evidence>
<sequence length="102" mass="11658">MISARDFIKKYETQVNQEVTDILQDISEELSSSGSASGEWEVRHIPMSLAALTAQLVSNELEKMGWECNYEVRELSEAIEFNVYLSVRNLVYARFSLLYACV</sequence>